<evidence type="ECO:0000313" key="2">
    <source>
        <dbReference type="Proteomes" id="UP000198757"/>
    </source>
</evidence>
<dbReference type="EMBL" id="FMZO01000003">
    <property type="protein sequence ID" value="SDC72284.1"/>
    <property type="molecule type" value="Genomic_DNA"/>
</dbReference>
<protein>
    <recommendedName>
        <fullName evidence="3">S1/P1 Nuclease</fullName>
    </recommendedName>
</protein>
<dbReference type="CDD" id="cd10981">
    <property type="entry name" value="ZnPC_S1P1"/>
    <property type="match status" value="1"/>
</dbReference>
<proteinExistence type="predicted"/>
<keyword evidence="2" id="KW-1185">Reference proteome</keyword>
<evidence type="ECO:0000313" key="1">
    <source>
        <dbReference type="EMBL" id="SDC72284.1"/>
    </source>
</evidence>
<name>A0A1G6NY61_NIADE</name>
<dbReference type="OrthoDB" id="267579at2"/>
<dbReference type="SUPFAM" id="SSF48537">
    <property type="entry name" value="Phospholipase C/P1 nuclease"/>
    <property type="match status" value="1"/>
</dbReference>
<dbReference type="STRING" id="1285928.SAMN04487894_103425"/>
<dbReference type="Gene3D" id="1.10.575.10">
    <property type="entry name" value="P1 Nuclease"/>
    <property type="match status" value="1"/>
</dbReference>
<sequence>MKKNKLIGILLIALMAGLSSWGFLVHRTVNQLAIYGLPRKMQAFFYSHIDSLVYNAPRPDQRRNTDPAEGNKHFLDGEYYGDNAFDIVPHKWEDAVAKYTADTLKKYGTLPYVVAATQQKLTEAFRRKDKDSIIFYATDLGHYIGDAHVPLHTSLNYDGQLTDQRGIHDLWETSVPEAELTGFAIRSRHKAQYLPSVENAIWGIMKHTHSLLPAMFAAEKEVSKSFTDTARKYRWEFRWGKNRRFYSREFAVAFNKALNGSVEAQLIRSANALSDFWYTAWVNAGRPDLGSLVAQPYKKQQFRRERKAYRKDHLLEKGWLISNNFRTRD</sequence>
<dbReference type="AlphaFoldDB" id="A0A1G6NY61"/>
<dbReference type="Proteomes" id="UP000198757">
    <property type="component" value="Unassembled WGS sequence"/>
</dbReference>
<accession>A0A1G6NY61</accession>
<organism evidence="1 2">
    <name type="scientific">Niabella drilacis (strain DSM 25811 / CCM 8410 / CCUG 62505 / LMG 26954 / E90)</name>
    <dbReference type="NCBI Taxonomy" id="1285928"/>
    <lineage>
        <taxon>Bacteria</taxon>
        <taxon>Pseudomonadati</taxon>
        <taxon>Bacteroidota</taxon>
        <taxon>Chitinophagia</taxon>
        <taxon>Chitinophagales</taxon>
        <taxon>Chitinophagaceae</taxon>
        <taxon>Niabella</taxon>
    </lineage>
</organism>
<dbReference type="InterPro" id="IPR008947">
    <property type="entry name" value="PLipase_C/P1_nuclease_dom_sf"/>
</dbReference>
<dbReference type="RefSeq" id="WP_090389581.1">
    <property type="nucleotide sequence ID" value="NZ_FMZO01000003.1"/>
</dbReference>
<evidence type="ECO:0008006" key="3">
    <source>
        <dbReference type="Google" id="ProtNLM"/>
    </source>
</evidence>
<dbReference type="GO" id="GO:0016788">
    <property type="term" value="F:hydrolase activity, acting on ester bonds"/>
    <property type="evidence" value="ECO:0007669"/>
    <property type="project" value="InterPro"/>
</dbReference>
<reference evidence="2" key="1">
    <citation type="submission" date="2016-10" db="EMBL/GenBank/DDBJ databases">
        <authorList>
            <person name="Varghese N."/>
            <person name="Submissions S."/>
        </authorList>
    </citation>
    <scope>NUCLEOTIDE SEQUENCE [LARGE SCALE GENOMIC DNA]</scope>
    <source>
        <strain evidence="2">DSM 25811 / CCM 8410 / LMG 26954 / E90</strain>
    </source>
</reference>
<gene>
    <name evidence="1" type="ORF">SAMN04487894_103425</name>
</gene>